<reference evidence="2" key="1">
    <citation type="journal article" date="2023" name="Nat. Plants">
        <title>Single-cell RNA sequencing provides a high-resolution roadmap for understanding the multicellular compartmentation of specialized metabolism.</title>
        <authorList>
            <person name="Sun S."/>
            <person name="Shen X."/>
            <person name="Li Y."/>
            <person name="Li Y."/>
            <person name="Wang S."/>
            <person name="Li R."/>
            <person name="Zhang H."/>
            <person name="Shen G."/>
            <person name="Guo B."/>
            <person name="Wei J."/>
            <person name="Xu J."/>
            <person name="St-Pierre B."/>
            <person name="Chen S."/>
            <person name="Sun C."/>
        </authorList>
    </citation>
    <scope>NUCLEOTIDE SEQUENCE [LARGE SCALE GENOMIC DNA]</scope>
</reference>
<protein>
    <submittedName>
        <fullName evidence="1">Uncharacterized protein</fullName>
    </submittedName>
</protein>
<keyword evidence="2" id="KW-1185">Reference proteome</keyword>
<gene>
    <name evidence="1" type="ORF">M9H77_09479</name>
</gene>
<sequence>MVKGRVRIYKPARKVLPLFLLDTVKNSSLLHGNIFIFEVFFPSNIFLNPTERYTRDPKLLKKEQDLSFVPSRRSENKNPSGMIPFRGLTEIPAGYHSLLGVQQCQCSSSNDKPTSGTKKGCDKKRSIFRARALRYDERLFLPEQKDQNLPRPTQAWAEWQRKYKRAREDAAEVAQRAIS</sequence>
<comment type="caution">
    <text evidence="1">The sequence shown here is derived from an EMBL/GenBank/DDBJ whole genome shotgun (WGS) entry which is preliminary data.</text>
</comment>
<proteinExistence type="predicted"/>
<evidence type="ECO:0000313" key="1">
    <source>
        <dbReference type="EMBL" id="KAI5678529.1"/>
    </source>
</evidence>
<dbReference type="Proteomes" id="UP001060085">
    <property type="component" value="Linkage Group LG02"/>
</dbReference>
<organism evidence="1 2">
    <name type="scientific">Catharanthus roseus</name>
    <name type="common">Madagascar periwinkle</name>
    <name type="synonym">Vinca rosea</name>
    <dbReference type="NCBI Taxonomy" id="4058"/>
    <lineage>
        <taxon>Eukaryota</taxon>
        <taxon>Viridiplantae</taxon>
        <taxon>Streptophyta</taxon>
        <taxon>Embryophyta</taxon>
        <taxon>Tracheophyta</taxon>
        <taxon>Spermatophyta</taxon>
        <taxon>Magnoliopsida</taxon>
        <taxon>eudicotyledons</taxon>
        <taxon>Gunneridae</taxon>
        <taxon>Pentapetalae</taxon>
        <taxon>asterids</taxon>
        <taxon>lamiids</taxon>
        <taxon>Gentianales</taxon>
        <taxon>Apocynaceae</taxon>
        <taxon>Rauvolfioideae</taxon>
        <taxon>Vinceae</taxon>
        <taxon>Catharanthinae</taxon>
        <taxon>Catharanthus</taxon>
    </lineage>
</organism>
<evidence type="ECO:0000313" key="2">
    <source>
        <dbReference type="Proteomes" id="UP001060085"/>
    </source>
</evidence>
<dbReference type="EMBL" id="CM044702">
    <property type="protein sequence ID" value="KAI5678529.1"/>
    <property type="molecule type" value="Genomic_DNA"/>
</dbReference>
<name>A0ACC0C0Q2_CATRO</name>
<accession>A0ACC0C0Q2</accession>